<name>A0A378UXF2_MYCFO</name>
<evidence type="ECO:0000313" key="3">
    <source>
        <dbReference type="Proteomes" id="UP000255389"/>
    </source>
</evidence>
<dbReference type="EMBL" id="UGQY01000003">
    <property type="protein sequence ID" value="STZ88887.1"/>
    <property type="molecule type" value="Genomic_DNA"/>
</dbReference>
<dbReference type="AlphaFoldDB" id="A0A378UXF2"/>
<reference evidence="2 3" key="1">
    <citation type="submission" date="2018-06" db="EMBL/GenBank/DDBJ databases">
        <authorList>
            <consortium name="Pathogen Informatics"/>
            <person name="Doyle S."/>
        </authorList>
    </citation>
    <scope>NUCLEOTIDE SEQUENCE [LARGE SCALE GENOMIC DNA]</scope>
    <source>
        <strain evidence="2 3">NCTC1542</strain>
    </source>
</reference>
<evidence type="ECO:0000256" key="1">
    <source>
        <dbReference type="SAM" id="SignalP"/>
    </source>
</evidence>
<dbReference type="Proteomes" id="UP000255389">
    <property type="component" value="Unassembled WGS sequence"/>
</dbReference>
<evidence type="ECO:0000313" key="2">
    <source>
        <dbReference type="EMBL" id="STZ88887.1"/>
    </source>
</evidence>
<sequence>MTDQSVATRWCIRSMARALCLLTAGLTLVGAASDSRAVADPFPGVDARAFCEDLGATWDEARGVCGRSIVNARQITVQLSAEYPEGLLDDRTAGAPLKEFVREFFTRFGHLDDGLVRDGQANLTYQTFEHAPGIRSVVFRIFWYLGGAHPNDEITTFTFDLQRGRQLALADLFCRGIDPLTALSPLVRPYVKCAVTQGIDLAEFDPGHRYNYTDDYRAWYLDGPDLVLAMPAARSGPVPAGQWQPHIPLAELNAILREGNCAV</sequence>
<protein>
    <submittedName>
        <fullName evidence="2">Putative secreted protein</fullName>
    </submittedName>
</protein>
<keyword evidence="1" id="KW-0732">Signal</keyword>
<feature type="signal peptide" evidence="1">
    <location>
        <begin position="1"/>
        <end position="31"/>
    </location>
</feature>
<gene>
    <name evidence="2" type="ORF">NCTC1542_03674</name>
</gene>
<organism evidence="2 3">
    <name type="scientific">Mycolicibacterium fortuitum</name>
    <name type="common">Mycobacterium fortuitum</name>
    <dbReference type="NCBI Taxonomy" id="1766"/>
    <lineage>
        <taxon>Bacteria</taxon>
        <taxon>Bacillati</taxon>
        <taxon>Actinomycetota</taxon>
        <taxon>Actinomycetes</taxon>
        <taxon>Mycobacteriales</taxon>
        <taxon>Mycobacteriaceae</taxon>
        <taxon>Mycolicibacterium</taxon>
    </lineage>
</organism>
<dbReference type="Gene3D" id="3.30.565.40">
    <property type="entry name" value="Fervidobacterium nodosum Rt17-B1 like"/>
    <property type="match status" value="1"/>
</dbReference>
<accession>A0A378UXF2</accession>
<proteinExistence type="predicted"/>
<feature type="chain" id="PRO_5038500642" evidence="1">
    <location>
        <begin position="32"/>
        <end position="263"/>
    </location>
</feature>